<protein>
    <submittedName>
        <fullName evidence="1">Uncharacterized protein</fullName>
    </submittedName>
</protein>
<accession>G0TSR7</accession>
<evidence type="ECO:0000313" key="1">
    <source>
        <dbReference type="EMBL" id="CCC46995.1"/>
    </source>
</evidence>
<dbReference type="EMBL" id="HE573019">
    <property type="protein sequence ID" value="CCC46995.1"/>
    <property type="molecule type" value="Genomic_DNA"/>
</dbReference>
<dbReference type="AlphaFoldDB" id="G0TSR7"/>
<reference evidence="1" key="1">
    <citation type="journal article" date="2012" name="Proc. Natl. Acad. Sci. U.S.A.">
        <title>Antigenic diversity is generated by distinct evolutionary mechanisms in African trypanosome species.</title>
        <authorList>
            <person name="Jackson A.P."/>
            <person name="Berry A."/>
            <person name="Aslett M."/>
            <person name="Allison H.C."/>
            <person name="Burton P."/>
            <person name="Vavrova-Anderson J."/>
            <person name="Brown R."/>
            <person name="Browne H."/>
            <person name="Corton N."/>
            <person name="Hauser H."/>
            <person name="Gamble J."/>
            <person name="Gilderthorp R."/>
            <person name="Marcello L."/>
            <person name="McQuillan J."/>
            <person name="Otto T.D."/>
            <person name="Quail M.A."/>
            <person name="Sanders M.J."/>
            <person name="van Tonder A."/>
            <person name="Ginger M.L."/>
            <person name="Field M.C."/>
            <person name="Barry J.D."/>
            <person name="Hertz-Fowler C."/>
            <person name="Berriman M."/>
        </authorList>
    </citation>
    <scope>NUCLEOTIDE SEQUENCE</scope>
    <source>
        <strain evidence="1">Y486</strain>
    </source>
</reference>
<gene>
    <name evidence="1" type="ORF">TVY486_0301820</name>
</gene>
<name>G0TSR7_TRYVY</name>
<organism evidence="1">
    <name type="scientific">Trypanosoma vivax (strain Y486)</name>
    <dbReference type="NCBI Taxonomy" id="1055687"/>
    <lineage>
        <taxon>Eukaryota</taxon>
        <taxon>Discoba</taxon>
        <taxon>Euglenozoa</taxon>
        <taxon>Kinetoplastea</taxon>
        <taxon>Metakinetoplastina</taxon>
        <taxon>Trypanosomatida</taxon>
        <taxon>Trypanosomatidae</taxon>
        <taxon>Trypanosoma</taxon>
        <taxon>Duttonella</taxon>
    </lineage>
</organism>
<proteinExistence type="predicted"/>
<sequence>MIWLGSYAVKRDFIVAIVEIWCVTIGFIDRLHSRAVWREVKSSHLWRSLRREVSVTRSYSDAPSTSINGHLPRQHQLCLTPLRYRVALRAHQIMQRQWCAEK</sequence>